<proteinExistence type="predicted"/>
<keyword evidence="2" id="KW-1185">Reference proteome</keyword>
<gene>
    <name evidence="1" type="ORF">TH53_19140</name>
</gene>
<evidence type="ECO:0008006" key="3">
    <source>
        <dbReference type="Google" id="ProtNLM"/>
    </source>
</evidence>
<evidence type="ECO:0000313" key="1">
    <source>
        <dbReference type="EMBL" id="KIO75694.1"/>
    </source>
</evidence>
<dbReference type="Pfam" id="PF04170">
    <property type="entry name" value="NlpE"/>
    <property type="match status" value="1"/>
</dbReference>
<reference evidence="1 2" key="1">
    <citation type="submission" date="2015-01" db="EMBL/GenBank/DDBJ databases">
        <title>Draft genome sequence of Pedobacter sp. NL19 isolated from sludge of an effluent treatment pond in an abandoned uranium mine.</title>
        <authorList>
            <person name="Santos T."/>
            <person name="Caetano T."/>
            <person name="Covas C."/>
            <person name="Cruz A."/>
            <person name="Mendo S."/>
        </authorList>
    </citation>
    <scope>NUCLEOTIDE SEQUENCE [LARGE SCALE GENOMIC DNA]</scope>
    <source>
        <strain evidence="1 2">NL19</strain>
    </source>
</reference>
<dbReference type="InterPro" id="IPR007298">
    <property type="entry name" value="Cu-R_lipoprotein_NlpE"/>
</dbReference>
<dbReference type="Gene3D" id="2.40.128.640">
    <property type="match status" value="1"/>
</dbReference>
<dbReference type="STRING" id="1503925.TH53_19140"/>
<protein>
    <recommendedName>
        <fullName evidence="3">Lipoprotein</fullName>
    </recommendedName>
</protein>
<dbReference type="RefSeq" id="WP_041884403.1">
    <property type="nucleotide sequence ID" value="NZ_CP157278.1"/>
</dbReference>
<dbReference type="EMBL" id="JXRA01000087">
    <property type="protein sequence ID" value="KIO75694.1"/>
    <property type="molecule type" value="Genomic_DNA"/>
</dbReference>
<evidence type="ECO:0000313" key="2">
    <source>
        <dbReference type="Proteomes" id="UP000032049"/>
    </source>
</evidence>
<accession>A0A0D0FTB3</accession>
<comment type="caution">
    <text evidence="1">The sequence shown here is derived from an EMBL/GenBank/DDBJ whole genome shotgun (WGS) entry which is preliminary data.</text>
</comment>
<dbReference type="OrthoDB" id="5348860at2"/>
<organism evidence="1 2">
    <name type="scientific">Pedobacter lusitanus</name>
    <dbReference type="NCBI Taxonomy" id="1503925"/>
    <lineage>
        <taxon>Bacteria</taxon>
        <taxon>Pseudomonadati</taxon>
        <taxon>Bacteroidota</taxon>
        <taxon>Sphingobacteriia</taxon>
        <taxon>Sphingobacteriales</taxon>
        <taxon>Sphingobacteriaceae</taxon>
        <taxon>Pedobacter</taxon>
    </lineage>
</organism>
<dbReference type="Proteomes" id="UP000032049">
    <property type="component" value="Unassembled WGS sequence"/>
</dbReference>
<dbReference type="AlphaFoldDB" id="A0A0D0FTB3"/>
<name>A0A0D0FTB3_9SPHI</name>
<sequence>MKRQILAIAITGCTLWGCGNSNKSEKLNADSLSKDSLTMGAVKTDTAKTADGHNSMNSLDWDGTYKGVVPCADCEGIETTIVLGKDLTYNVKTKYLGKSDTKVYEEKGKFTWDKAGQVITLDGIKDAPNKYFVGENQLFQRDMEGKEITGALADHYILKK</sequence>